<evidence type="ECO:0000313" key="3">
    <source>
        <dbReference type="Proteomes" id="UP000463857"/>
    </source>
</evidence>
<dbReference type="PANTHER" id="PTHR39420:SF2">
    <property type="entry name" value="HYDROLASE"/>
    <property type="match status" value="1"/>
</dbReference>
<evidence type="ECO:0000313" key="2">
    <source>
        <dbReference type="EMBL" id="QHC01612.1"/>
    </source>
</evidence>
<dbReference type="SUPFAM" id="SSF55486">
    <property type="entry name" value="Metalloproteases ('zincins'), catalytic domain"/>
    <property type="match status" value="1"/>
</dbReference>
<protein>
    <recommendedName>
        <fullName evidence="4">Hydrolase</fullName>
    </recommendedName>
</protein>
<dbReference type="Pfam" id="PF10103">
    <property type="entry name" value="Zincin_2"/>
    <property type="match status" value="1"/>
</dbReference>
<gene>
    <name evidence="2" type="ORF">EK0264_15820</name>
</gene>
<dbReference type="NCBIfam" id="TIGR03624">
    <property type="entry name" value="putative hydrolase"/>
    <property type="match status" value="1"/>
</dbReference>
<dbReference type="InParanoid" id="A0A7L4YRC2"/>
<proteinExistence type="predicted"/>
<dbReference type="InterPro" id="IPR042271">
    <property type="entry name" value="Zinicin_2_N"/>
</dbReference>
<feature type="region of interest" description="Disordered" evidence="1">
    <location>
        <begin position="1"/>
        <end position="59"/>
    </location>
</feature>
<organism evidence="2 3">
    <name type="scientific">Epidermidibacterium keratini</name>
    <dbReference type="NCBI Taxonomy" id="1891644"/>
    <lineage>
        <taxon>Bacteria</taxon>
        <taxon>Bacillati</taxon>
        <taxon>Actinomycetota</taxon>
        <taxon>Actinomycetes</taxon>
        <taxon>Sporichthyales</taxon>
        <taxon>Sporichthyaceae</taxon>
        <taxon>Epidermidibacterium</taxon>
    </lineage>
</organism>
<sequence length="493" mass="53258">MSKPPFGFNASNSNDDDDDNLPEKRGGDDAANTPPGGPGVPGFPFGFSSTGGAAPDFSQLGPMFEQLQRMFSAPSTSGPVNWDLAKQAAVAGTRGTEKAPSTTTEQIEQAMHIADLWLGDATNLPSGVQRTQAWTRSEWVEQSLPVWSQLCTPVASRLVDAMSALLPSGAEGGDFEELRGLIPELPPGLEQMLANAGGFKTILGQMGGVMFGTQFGQALAKLATEVLTGSDVGLPLTPDGTAVLLPQNVEEFATDLEVGIDEVLLYLALREAAYQRLFAHVPWLKKKLLGTVEAYAAGITIDRDAIERQMNEIRPEEIQANPEKLQEVMSSGVLEPQTSPEQKQQLESLETLLALVEGWVDRVVSQAAGERLPSAESLREMMRRRRATGGPAEHTFASLVGLELRPRRLREAARLWTHLEELRGLEGRDAIWEHPDLLPTPADLDDPEKFGTPSSEQSSSFTDADLQALLDGESPDKPDSDTPDTPDSDTPEK</sequence>
<feature type="compositionally biased region" description="Low complexity" evidence="1">
    <location>
        <begin position="42"/>
        <end position="52"/>
    </location>
</feature>
<dbReference type="PANTHER" id="PTHR39420">
    <property type="match status" value="1"/>
</dbReference>
<feature type="compositionally biased region" description="Polar residues" evidence="1">
    <location>
        <begin position="452"/>
        <end position="462"/>
    </location>
</feature>
<dbReference type="RefSeq" id="WP_159546747.1">
    <property type="nucleotide sequence ID" value="NZ_CP047156.1"/>
</dbReference>
<feature type="region of interest" description="Disordered" evidence="1">
    <location>
        <begin position="436"/>
        <end position="493"/>
    </location>
</feature>
<dbReference type="EMBL" id="CP047156">
    <property type="protein sequence ID" value="QHC01612.1"/>
    <property type="molecule type" value="Genomic_DNA"/>
</dbReference>
<dbReference type="Gene3D" id="1.20.150.30">
    <property type="entry name" value="Zincin-like metallopeptidase, N-terminal domain"/>
    <property type="match status" value="1"/>
</dbReference>
<reference evidence="2 3" key="1">
    <citation type="journal article" date="2018" name="Int. J. Syst. Evol. Microbiol.">
        <title>Epidermidibacterium keratini gen. nov., sp. nov., a member of the family Sporichthyaceae, isolated from keratin epidermis.</title>
        <authorList>
            <person name="Lee D.G."/>
            <person name="Trujillo M.E."/>
            <person name="Kang S."/>
            <person name="Nam J.J."/>
            <person name="Kim Y.J."/>
        </authorList>
    </citation>
    <scope>NUCLEOTIDE SEQUENCE [LARGE SCALE GENOMIC DNA]</scope>
    <source>
        <strain evidence="2 3">EPI-7</strain>
    </source>
</reference>
<name>A0A7L4YRC2_9ACTN</name>
<dbReference type="InterPro" id="IPR018766">
    <property type="entry name" value="Zinicin_2"/>
</dbReference>
<accession>A0A7L4YRC2</accession>
<evidence type="ECO:0000256" key="1">
    <source>
        <dbReference type="SAM" id="MobiDB-lite"/>
    </source>
</evidence>
<dbReference type="KEGG" id="eke:EK0264_15820"/>
<dbReference type="AlphaFoldDB" id="A0A7L4YRC2"/>
<evidence type="ECO:0008006" key="4">
    <source>
        <dbReference type="Google" id="ProtNLM"/>
    </source>
</evidence>
<feature type="compositionally biased region" description="Acidic residues" evidence="1">
    <location>
        <begin position="481"/>
        <end position="493"/>
    </location>
</feature>
<dbReference type="Proteomes" id="UP000463857">
    <property type="component" value="Chromosome"/>
</dbReference>
<keyword evidence="3" id="KW-1185">Reference proteome</keyword>
<dbReference type="OrthoDB" id="8478472at2"/>